<keyword evidence="2" id="KW-1185">Reference proteome</keyword>
<evidence type="ECO:0000313" key="2">
    <source>
        <dbReference type="Proteomes" id="UP001055879"/>
    </source>
</evidence>
<evidence type="ECO:0000313" key="1">
    <source>
        <dbReference type="EMBL" id="KAI3680661.1"/>
    </source>
</evidence>
<reference evidence="1 2" key="2">
    <citation type="journal article" date="2022" name="Mol. Ecol. Resour.">
        <title>The genomes of chicory, endive, great burdock and yacon provide insights into Asteraceae paleo-polyploidization history and plant inulin production.</title>
        <authorList>
            <person name="Fan W."/>
            <person name="Wang S."/>
            <person name="Wang H."/>
            <person name="Wang A."/>
            <person name="Jiang F."/>
            <person name="Liu H."/>
            <person name="Zhao H."/>
            <person name="Xu D."/>
            <person name="Zhang Y."/>
        </authorList>
    </citation>
    <scope>NUCLEOTIDE SEQUENCE [LARGE SCALE GENOMIC DNA]</scope>
    <source>
        <strain evidence="2">cv. Niubang</strain>
    </source>
</reference>
<proteinExistence type="predicted"/>
<organism evidence="1 2">
    <name type="scientific">Arctium lappa</name>
    <name type="common">Greater burdock</name>
    <name type="synonym">Lappa major</name>
    <dbReference type="NCBI Taxonomy" id="4217"/>
    <lineage>
        <taxon>Eukaryota</taxon>
        <taxon>Viridiplantae</taxon>
        <taxon>Streptophyta</taxon>
        <taxon>Embryophyta</taxon>
        <taxon>Tracheophyta</taxon>
        <taxon>Spermatophyta</taxon>
        <taxon>Magnoliopsida</taxon>
        <taxon>eudicotyledons</taxon>
        <taxon>Gunneridae</taxon>
        <taxon>Pentapetalae</taxon>
        <taxon>asterids</taxon>
        <taxon>campanulids</taxon>
        <taxon>Asterales</taxon>
        <taxon>Asteraceae</taxon>
        <taxon>Carduoideae</taxon>
        <taxon>Cardueae</taxon>
        <taxon>Arctiinae</taxon>
        <taxon>Arctium</taxon>
    </lineage>
</organism>
<reference evidence="2" key="1">
    <citation type="journal article" date="2022" name="Mol. Ecol. Resour.">
        <title>The genomes of chicory, endive, great burdock and yacon provide insights into Asteraceae palaeo-polyploidization history and plant inulin production.</title>
        <authorList>
            <person name="Fan W."/>
            <person name="Wang S."/>
            <person name="Wang H."/>
            <person name="Wang A."/>
            <person name="Jiang F."/>
            <person name="Liu H."/>
            <person name="Zhao H."/>
            <person name="Xu D."/>
            <person name="Zhang Y."/>
        </authorList>
    </citation>
    <scope>NUCLEOTIDE SEQUENCE [LARGE SCALE GENOMIC DNA]</scope>
    <source>
        <strain evidence="2">cv. Niubang</strain>
    </source>
</reference>
<accession>A0ACB8Y753</accession>
<comment type="caution">
    <text evidence="1">The sequence shown here is derived from an EMBL/GenBank/DDBJ whole genome shotgun (WGS) entry which is preliminary data.</text>
</comment>
<name>A0ACB8Y753_ARCLA</name>
<sequence>MTVMVRCDAVLLDGVAPTTTEQASRRAEMAMHTVAMGMAPRTAGRAGNETATGDDDRWCCRDGWTGGSWSSETQFVRDLRVPETKHPYVGWLEKKSDQRGRGPIVKGEGGRSVVL</sequence>
<dbReference type="Proteomes" id="UP001055879">
    <property type="component" value="Linkage Group LG13"/>
</dbReference>
<dbReference type="EMBL" id="CM042059">
    <property type="protein sequence ID" value="KAI3680661.1"/>
    <property type="molecule type" value="Genomic_DNA"/>
</dbReference>
<gene>
    <name evidence="1" type="ORF">L6452_35434</name>
</gene>
<protein>
    <submittedName>
        <fullName evidence="1">Uncharacterized protein</fullName>
    </submittedName>
</protein>